<sequence>MKFLQSLGIIGIILVTSFIPKQVLAGYKLTPSLTISTQSRKASGALGTVRNSSNNVDYIGCGVFNSGNSVLIKCTARNSATLVTCLGSGPALLPVVQSLNSDSYLSFSWDELGQCTSISVSNFSSYEPKLP</sequence>
<comment type="caution">
    <text evidence="1">The sequence shown here is derived from an EMBL/GenBank/DDBJ whole genome shotgun (WGS) entry which is preliminary data.</text>
</comment>
<protein>
    <recommendedName>
        <fullName evidence="3">Cyanovirin-N domain-containing protein</fullName>
    </recommendedName>
</protein>
<name>A0ABR8BQN0_9NOSO</name>
<gene>
    <name evidence="1" type="ORF">H6G14_30805</name>
</gene>
<evidence type="ECO:0008006" key="3">
    <source>
        <dbReference type="Google" id="ProtNLM"/>
    </source>
</evidence>
<dbReference type="Proteomes" id="UP000621307">
    <property type="component" value="Unassembled WGS sequence"/>
</dbReference>
<accession>A0ABR8BQN0</accession>
<organism evidence="1 2">
    <name type="scientific">Nostoc parmelioides FACHB-3921</name>
    <dbReference type="NCBI Taxonomy" id="2692909"/>
    <lineage>
        <taxon>Bacteria</taxon>
        <taxon>Bacillati</taxon>
        <taxon>Cyanobacteriota</taxon>
        <taxon>Cyanophyceae</taxon>
        <taxon>Nostocales</taxon>
        <taxon>Nostocaceae</taxon>
        <taxon>Nostoc</taxon>
    </lineage>
</organism>
<keyword evidence="2" id="KW-1185">Reference proteome</keyword>
<evidence type="ECO:0000313" key="1">
    <source>
        <dbReference type="EMBL" id="MBD2255592.1"/>
    </source>
</evidence>
<reference evidence="1 2" key="1">
    <citation type="journal article" date="2020" name="ISME J.">
        <title>Comparative genomics reveals insights into cyanobacterial evolution and habitat adaptation.</title>
        <authorList>
            <person name="Chen M.Y."/>
            <person name="Teng W.K."/>
            <person name="Zhao L."/>
            <person name="Hu C.X."/>
            <person name="Zhou Y.K."/>
            <person name="Han B.P."/>
            <person name="Song L.R."/>
            <person name="Shu W.S."/>
        </authorList>
    </citation>
    <scope>NUCLEOTIDE SEQUENCE [LARGE SCALE GENOMIC DNA]</scope>
    <source>
        <strain evidence="1 2">FACHB-3921</strain>
    </source>
</reference>
<evidence type="ECO:0000313" key="2">
    <source>
        <dbReference type="Proteomes" id="UP000621307"/>
    </source>
</evidence>
<dbReference type="RefSeq" id="WP_190572599.1">
    <property type="nucleotide sequence ID" value="NZ_JACJQL010000108.1"/>
</dbReference>
<dbReference type="EMBL" id="JACJQL010000108">
    <property type="protein sequence ID" value="MBD2255592.1"/>
    <property type="molecule type" value="Genomic_DNA"/>
</dbReference>
<proteinExistence type="predicted"/>